<keyword evidence="8" id="KW-0445">Lipid transport</keyword>
<evidence type="ECO:0000313" key="13">
    <source>
        <dbReference type="EMBL" id="KAK9721882.1"/>
    </source>
</evidence>
<accession>A0ABR2W6R4</accession>
<feature type="compositionally biased region" description="Polar residues" evidence="12">
    <location>
        <begin position="1892"/>
        <end position="1905"/>
    </location>
</feature>
<feature type="compositionally biased region" description="Acidic residues" evidence="12">
    <location>
        <begin position="1375"/>
        <end position="1395"/>
    </location>
</feature>
<evidence type="ECO:0000256" key="4">
    <source>
        <dbReference type="ARBA" id="ARBA00018070"/>
    </source>
</evidence>
<organism evidence="13 14">
    <name type="scientific">Basidiobolus ranarum</name>
    <dbReference type="NCBI Taxonomy" id="34480"/>
    <lineage>
        <taxon>Eukaryota</taxon>
        <taxon>Fungi</taxon>
        <taxon>Fungi incertae sedis</taxon>
        <taxon>Zoopagomycota</taxon>
        <taxon>Entomophthoromycotina</taxon>
        <taxon>Basidiobolomycetes</taxon>
        <taxon>Basidiobolales</taxon>
        <taxon>Basidiobolaceae</taxon>
        <taxon>Basidiobolus</taxon>
    </lineage>
</organism>
<keyword evidence="5" id="KW-0813">Transport</keyword>
<comment type="catalytic activity">
    <reaction evidence="11">
        <text>a 1,2-diacyl-sn-glycero-3-phosphoethanolamine(in) = a 1,2-diacyl-sn-glycero-3-phosphoethanolamine(out)</text>
        <dbReference type="Rhea" id="RHEA:38895"/>
        <dbReference type="ChEBI" id="CHEBI:64612"/>
    </reaction>
</comment>
<evidence type="ECO:0000256" key="8">
    <source>
        <dbReference type="ARBA" id="ARBA00023055"/>
    </source>
</evidence>
<comment type="catalytic activity">
    <reaction evidence="10">
        <text>a 1,2-diacyl-sn-glycero-3-phospho-L-serine(in) = a 1,2-diacyl-sn-glycero-3-phospho-L-serine(out)</text>
        <dbReference type="Rhea" id="RHEA:38663"/>
        <dbReference type="ChEBI" id="CHEBI:57262"/>
    </reaction>
</comment>
<evidence type="ECO:0000256" key="5">
    <source>
        <dbReference type="ARBA" id="ARBA00022448"/>
    </source>
</evidence>
<evidence type="ECO:0000256" key="3">
    <source>
        <dbReference type="ARBA" id="ARBA00009714"/>
    </source>
</evidence>
<keyword evidence="6" id="KW-0256">Endoplasmic reticulum</keyword>
<name>A0ABR2W6R4_9FUNG</name>
<dbReference type="InterPro" id="IPR026849">
    <property type="entry name" value="ATG2"/>
</dbReference>
<dbReference type="EMBL" id="JASJQH010006965">
    <property type="protein sequence ID" value="KAK9721882.1"/>
    <property type="molecule type" value="Genomic_DNA"/>
</dbReference>
<evidence type="ECO:0000256" key="10">
    <source>
        <dbReference type="ARBA" id="ARBA00024479"/>
    </source>
</evidence>
<keyword evidence="9" id="KW-0472">Membrane</keyword>
<evidence type="ECO:0000256" key="2">
    <source>
        <dbReference type="ARBA" id="ARBA00004623"/>
    </source>
</evidence>
<dbReference type="Pfam" id="PF13329">
    <property type="entry name" value="ATG2_CAD"/>
    <property type="match status" value="1"/>
</dbReference>
<evidence type="ECO:0000256" key="6">
    <source>
        <dbReference type="ARBA" id="ARBA00022824"/>
    </source>
</evidence>
<protein>
    <recommendedName>
        <fullName evidence="4">Autophagy-related protein 2</fullName>
    </recommendedName>
</protein>
<keyword evidence="14" id="KW-1185">Reference proteome</keyword>
<proteinExistence type="inferred from homology"/>
<sequence>MRGWSFSDWTLPATLQKRLVKFLLKRAIGQFLLEELDIDNLDIQLGTGFVQLKELQLNTEVLNDLISDLPITITHGKIGGITVQVPWKDIWSGNCVIEFHNLEITVIRRPHIPAVWKLRVDDSHIFSSSIHFAGDFLRHEMPNTNEGEELRKSIIESVHIMQNKFCDKKSGTEKEQPELEMEPGTEGLQVLAGVIDNIISNVKVTFRETRFRVHHQSKKDLLHTGSSNPESYKNYYVDITMPSMSYRDENQEDSDLKATTEEGFSPRPVESVKIFSLEGLNISLHEQEKTGSLELEERAVYSATLLSTSSHENTVRVRTKRSLFDRTTSQYTPNWDVEWFIQSIVTIVSPSQIHALTDIINAFTVTPKSPKRNSYFDDDLTNPNYREDLRRRNSYQSTRRKSSADYLYSPSSKPGLKPTIFDNDKEQLNSGCGGDQERATTDDLDGEGYFGRLKVHIASWCSYFLATDANPSLDPGSERFNTKNPNEVGADHINIHLETLTIGVKKWIADTGNSSVRGDYDLNKRDVKNGQLVWEMYANKFDISEWINPQVNEPSTPSHVPYHSSKRGVYLPILRFDPGLTRSYDSSVEVSMNPPRGFPSFCVDSKPTSNAFMEGKKLQNALRLRLTISDSGDSPHDNQTKIDILVESQPLHIFINPQVINRYQGFFPISETTTTENSSDENGFEGSTSGYDEQGIINDLDERALTEHSIRSVTTQFRISTEFLRIWLAIPDLRGALSSEEVQQSQSQCRIHEDALIVDLIDLFITNVRAISNVNQMLQPESLQRFYPYKKDTGLPTEIGQSCIRFEWLRMNIFLKEATDSVAMCFLVVEPMLVEDSLHQILPNIEVTSRVQGVKTSTRSKPPYNQSYFPQTFSSFEGEERVKFTDEDEEEEVVMFKQRTLENSVHAVNCNLPNIFVMITKHRLDLIQTLLDSLSRWKLHSNLEDTRIKPISFGHISSKLDQINAFGNVGEGLDTNATSEPTSLLDVEEKLDFELPNPSLVSLVVVMHNIDVAVVCSSTIPVPSLLNSPSKLYELQLSELGFFGVVGFEGKDVSYFNLDIEEFSLSDITNSMSQNSIISKINTDVLKTRQNKSMLLSTFVITTNKNTGKRDNLATIAMNNVIWDLQLESTFMEDMILFGTGSNDTSSEVSTRSTVRLFLVIENSLIDYSPNDHPTKCILMAESLKISSNLVSGSPSTQIKVFLQNADVLLVDDSGCLNEDVFMGNNKHYFGSLKSYYRGLGYAVISSVDFLEVIIKLNKDELPRLDLEITNQSFVVETCSDSFQTLVELIDYISQKLKNSTEKKGSPAQLEVDEVQSNDNDDGVLTDMLSSLDENAFSPSKLDSTKLASDINVDSLSFVEEYYAPEIDLKKSEYDSSEEYDTFEDYSSEPDDSGDDEWKSVKANIYPQTEDADFKESLLDLEDSVKMLDDEQLIIVEDHFSDPSFSKEQGQSSAPQGLNHIQIREFNFTWKLYAGSDWIKNRQTVDTVTPRSEPSSLKSSRGKEVLFSTSPDFDYYVYEPELMPTTPSGSEYASSAVSSERGYFDDDETMSVPEHYSTTDHPTCSPRKSRNRSKYMEKRGRSKSSQFDIKLISINASFEQHPLGVETAFRVRFTIRDIEIIDRVRTSMWKKFLSYLRPDSDTSPRESWSNMVCIELDGVRPVPNVPLEEMRLKIRLLPIRLHIDQDTLEFVMKFFDTSPNMARPKSPQRKEDIYFQYFEVLPIVLKFDYKPKHLDFGSLKGGNFSELVNLFRLEEADMMLLGVKLKGINGIDRLLEELGSAWKPYIISTQVPNVVTGVAPIKTLVNLGNGLADLVLLPVEQYLKDGQLIRGFQRGASSFAKATTMEIIKLGTKLAVGAQGLLEQADIILSFEETHQRRNSHHEVDSEEEENASQPKSKYSEQPSGLNEGIELAYKSLSKNIGNATHSLITVPIQTYDRSGAQSSIRALVRGTPSAVLKPMIGATEALSKVLLGARNTIDPSKRLQMEDKYK</sequence>
<feature type="region of interest" description="Disordered" evidence="12">
    <location>
        <begin position="391"/>
        <end position="440"/>
    </location>
</feature>
<feature type="region of interest" description="Disordered" evidence="12">
    <location>
        <begin position="1550"/>
        <end position="1582"/>
    </location>
</feature>
<keyword evidence="7" id="KW-0072">Autophagy</keyword>
<evidence type="ECO:0000256" key="11">
    <source>
        <dbReference type="ARBA" id="ARBA00024615"/>
    </source>
</evidence>
<feature type="region of interest" description="Disordered" evidence="12">
    <location>
        <begin position="672"/>
        <end position="692"/>
    </location>
</feature>
<comment type="caution">
    <text evidence="13">The sequence shown here is derived from an EMBL/GenBank/DDBJ whole genome shotgun (WGS) entry which is preliminary data.</text>
</comment>
<evidence type="ECO:0000313" key="14">
    <source>
        <dbReference type="Proteomes" id="UP001479436"/>
    </source>
</evidence>
<reference evidence="13 14" key="1">
    <citation type="submission" date="2023-04" db="EMBL/GenBank/DDBJ databases">
        <title>Genome of Basidiobolus ranarum AG-B5.</title>
        <authorList>
            <person name="Stajich J.E."/>
            <person name="Carter-House D."/>
            <person name="Gryganskyi A."/>
        </authorList>
    </citation>
    <scope>NUCLEOTIDE SEQUENCE [LARGE SCALE GENOMIC DNA]</scope>
    <source>
        <strain evidence="13 14">AG-B5</strain>
    </source>
</reference>
<evidence type="ECO:0000256" key="12">
    <source>
        <dbReference type="SAM" id="MobiDB-lite"/>
    </source>
</evidence>
<evidence type="ECO:0000256" key="1">
    <source>
        <dbReference type="ARBA" id="ARBA00004406"/>
    </source>
</evidence>
<dbReference type="PANTHER" id="PTHR13190:SF1">
    <property type="entry name" value="AUTOPHAGY-RELATED 2, ISOFORM A"/>
    <property type="match status" value="1"/>
</dbReference>
<feature type="region of interest" description="Disordered" evidence="12">
    <location>
        <begin position="1876"/>
        <end position="1905"/>
    </location>
</feature>
<feature type="region of interest" description="Disordered" evidence="12">
    <location>
        <begin position="1374"/>
        <end position="1398"/>
    </location>
</feature>
<evidence type="ECO:0000256" key="9">
    <source>
        <dbReference type="ARBA" id="ARBA00023136"/>
    </source>
</evidence>
<comment type="similarity">
    <text evidence="3">Belongs to the ATG2 family.</text>
</comment>
<dbReference type="PANTHER" id="PTHR13190">
    <property type="entry name" value="AUTOPHAGY-RELATED 2, ISOFORM A"/>
    <property type="match status" value="1"/>
</dbReference>
<evidence type="ECO:0000256" key="7">
    <source>
        <dbReference type="ARBA" id="ARBA00023006"/>
    </source>
</evidence>
<comment type="subcellular location">
    <subcellularLocation>
        <location evidence="1">Endoplasmic reticulum membrane</location>
        <topology evidence="1">Peripheral membrane protein</topology>
    </subcellularLocation>
    <subcellularLocation>
        <location evidence="2">Preautophagosomal structure membrane</location>
        <topology evidence="2">Peripheral membrane protein</topology>
    </subcellularLocation>
</comment>
<dbReference type="Proteomes" id="UP001479436">
    <property type="component" value="Unassembled WGS sequence"/>
</dbReference>
<gene>
    <name evidence="13" type="primary">ATG2_1</name>
    <name evidence="13" type="ORF">K7432_003068</name>
</gene>